<keyword evidence="4 7" id="KW-1133">Transmembrane helix</keyword>
<evidence type="ECO:0000256" key="3">
    <source>
        <dbReference type="ARBA" id="ARBA00022692"/>
    </source>
</evidence>
<comment type="caution">
    <text evidence="9">The sequence shown here is derived from an EMBL/GenBank/DDBJ whole genome shotgun (WGS) entry which is preliminary data.</text>
</comment>
<feature type="region of interest" description="Disordered" evidence="6">
    <location>
        <begin position="1"/>
        <end position="27"/>
    </location>
</feature>
<evidence type="ECO:0000256" key="2">
    <source>
        <dbReference type="ARBA" id="ARBA00009399"/>
    </source>
</evidence>
<feature type="transmembrane region" description="Helical" evidence="7">
    <location>
        <begin position="273"/>
        <end position="295"/>
    </location>
</feature>
<proteinExistence type="inferred from homology"/>
<feature type="transmembrane region" description="Helical" evidence="7">
    <location>
        <begin position="449"/>
        <end position="468"/>
    </location>
</feature>
<keyword evidence="3 7" id="KW-0812">Transmembrane</keyword>
<name>A0ABW6KTN9_9ACTN</name>
<feature type="transmembrane region" description="Helical" evidence="7">
    <location>
        <begin position="56"/>
        <end position="80"/>
    </location>
</feature>
<feature type="transmembrane region" description="Helical" evidence="7">
    <location>
        <begin position="475"/>
        <end position="494"/>
    </location>
</feature>
<evidence type="ECO:0000256" key="6">
    <source>
        <dbReference type="SAM" id="MobiDB-lite"/>
    </source>
</evidence>
<dbReference type="EMBL" id="JBIAFJ010000005">
    <property type="protein sequence ID" value="MFE9169813.1"/>
    <property type="molecule type" value="Genomic_DNA"/>
</dbReference>
<dbReference type="InterPro" id="IPR051401">
    <property type="entry name" value="GtrA_CellWall_Glycosyl"/>
</dbReference>
<dbReference type="Pfam" id="PF04138">
    <property type="entry name" value="GtrA_DPMS_TM"/>
    <property type="match status" value="1"/>
</dbReference>
<protein>
    <submittedName>
        <fullName evidence="9">GtrA family protein</fullName>
    </submittedName>
</protein>
<evidence type="ECO:0000313" key="9">
    <source>
        <dbReference type="EMBL" id="MFE9169813.1"/>
    </source>
</evidence>
<organism evidence="9 10">
    <name type="scientific">Streptomyces kebangsaanensis</name>
    <dbReference type="NCBI Taxonomy" id="864058"/>
    <lineage>
        <taxon>Bacteria</taxon>
        <taxon>Bacillati</taxon>
        <taxon>Actinomycetota</taxon>
        <taxon>Actinomycetes</taxon>
        <taxon>Kitasatosporales</taxon>
        <taxon>Streptomycetaceae</taxon>
        <taxon>Streptomyces</taxon>
    </lineage>
</organism>
<evidence type="ECO:0000313" key="10">
    <source>
        <dbReference type="Proteomes" id="UP001601197"/>
    </source>
</evidence>
<feature type="domain" description="GtrA/DPMS transmembrane" evidence="8">
    <location>
        <begin position="38"/>
        <end position="158"/>
    </location>
</feature>
<keyword evidence="10" id="KW-1185">Reference proteome</keyword>
<gene>
    <name evidence="9" type="ORF">ACFYNZ_09850</name>
</gene>
<evidence type="ECO:0000256" key="5">
    <source>
        <dbReference type="ARBA" id="ARBA00023136"/>
    </source>
</evidence>
<feature type="transmembrane region" description="Helical" evidence="7">
    <location>
        <begin position="385"/>
        <end position="404"/>
    </location>
</feature>
<dbReference type="PANTHER" id="PTHR38459">
    <property type="entry name" value="PROPHAGE BACTOPRENOL-LINKED GLUCOSE TRANSLOCASE HOMOLOG"/>
    <property type="match status" value="1"/>
</dbReference>
<accession>A0ABW6KTN9</accession>
<comment type="similarity">
    <text evidence="2">Belongs to the GtrA family.</text>
</comment>
<dbReference type="InterPro" id="IPR007267">
    <property type="entry name" value="GtrA_DPMS_TM"/>
</dbReference>
<feature type="transmembrane region" description="Helical" evidence="7">
    <location>
        <begin position="100"/>
        <end position="125"/>
    </location>
</feature>
<dbReference type="Proteomes" id="UP001601197">
    <property type="component" value="Unassembled WGS sequence"/>
</dbReference>
<evidence type="ECO:0000256" key="7">
    <source>
        <dbReference type="SAM" id="Phobius"/>
    </source>
</evidence>
<evidence type="ECO:0000259" key="8">
    <source>
        <dbReference type="Pfam" id="PF04138"/>
    </source>
</evidence>
<dbReference type="PANTHER" id="PTHR38459:SF6">
    <property type="entry name" value="ARABINOGALACTAN BIOSYNTHESIS RECRUITING PROTEIN RV3789"/>
    <property type="match status" value="1"/>
</dbReference>
<feature type="transmembrane region" description="Helical" evidence="7">
    <location>
        <begin position="315"/>
        <end position="342"/>
    </location>
</feature>
<evidence type="ECO:0000256" key="1">
    <source>
        <dbReference type="ARBA" id="ARBA00004141"/>
    </source>
</evidence>
<comment type="subcellular location">
    <subcellularLocation>
        <location evidence="1">Membrane</location>
        <topology evidence="1">Multi-pass membrane protein</topology>
    </subcellularLocation>
</comment>
<reference evidence="9 10" key="1">
    <citation type="submission" date="2024-10" db="EMBL/GenBank/DDBJ databases">
        <title>The Natural Products Discovery Center: Release of the First 8490 Sequenced Strains for Exploring Actinobacteria Biosynthetic Diversity.</title>
        <authorList>
            <person name="Kalkreuter E."/>
            <person name="Kautsar S.A."/>
            <person name="Yang D."/>
            <person name="Bader C.D."/>
            <person name="Teijaro C.N."/>
            <person name="Fluegel L."/>
            <person name="Davis C.M."/>
            <person name="Simpson J.R."/>
            <person name="Lauterbach L."/>
            <person name="Steele A.D."/>
            <person name="Gui C."/>
            <person name="Meng S."/>
            <person name="Li G."/>
            <person name="Viehrig K."/>
            <person name="Ye F."/>
            <person name="Su P."/>
            <person name="Kiefer A.F."/>
            <person name="Nichols A."/>
            <person name="Cepeda A.J."/>
            <person name="Yan W."/>
            <person name="Fan B."/>
            <person name="Jiang Y."/>
            <person name="Adhikari A."/>
            <person name="Zheng C.-J."/>
            <person name="Schuster L."/>
            <person name="Cowan T.M."/>
            <person name="Smanski M.J."/>
            <person name="Chevrette M.G."/>
            <person name="De Carvalho L.P.S."/>
            <person name="Shen B."/>
        </authorList>
    </citation>
    <scope>NUCLEOTIDE SEQUENCE [LARGE SCALE GENOMIC DNA]</scope>
    <source>
        <strain evidence="9 10">NPDC007147</strain>
    </source>
</reference>
<feature type="transmembrane region" description="Helical" evidence="7">
    <location>
        <begin position="524"/>
        <end position="545"/>
    </location>
</feature>
<evidence type="ECO:0000256" key="4">
    <source>
        <dbReference type="ARBA" id="ARBA00022989"/>
    </source>
</evidence>
<sequence length="546" mass="56643">MAGQTGPEHLPAQEAGPPAVPPPPPTRRWKRVLPEVTRFAVSGAAAYLAEVGTFNLLLVLGLGAAVSSLSSAAAGTVVAYAGNRYWTYRRRPFGRNGRRIALFCAVNVLGAGITTGCVVVSHDVFGLHGTVAANVAKNVVGMALAMVFRFWAYRTWVFPARPGEEADLPAVRGGSVPGAGAGTWPAAFRAAAPPWLAAHALVAVALGLVWCGQGHLPETGAVRPSSGLLVWDSAWYRSLALHGYGPPASASVRFFPLLPLTVRVAAALTRLPATAALLVLCSACALVYGAVLHVLTREEAAEDPVARRAVWLSQLAPGCAVLVLGYTEAVAGMLTALFFLGLGRGRGSVVVCAGALSGLARPTGVLLALPALVEVVRARSRARRVRAALAALSPVAGTLVYLAWCAATGRGWLAPYQVQAGASLRGAVVGNPLADWLHPHGGRLTPASVVNLIVAVVLLAVALGLLWVAGRRLPVSWTVWALAMVAVAASATGWRSLPRYLGAVFPLLVAAAVVLRTRGRWYPALVACGALFTALATSSFGGQYIP</sequence>
<keyword evidence="5 7" id="KW-0472">Membrane</keyword>
<dbReference type="RefSeq" id="WP_388345372.1">
    <property type="nucleotide sequence ID" value="NZ_JBIAFJ010000005.1"/>
</dbReference>
<feature type="transmembrane region" description="Helical" evidence="7">
    <location>
        <begin position="500"/>
        <end position="517"/>
    </location>
</feature>
<feature type="transmembrane region" description="Helical" evidence="7">
    <location>
        <begin position="131"/>
        <end position="152"/>
    </location>
</feature>